<accession>A0A1I1FCN9</accession>
<evidence type="ECO:0000313" key="3">
    <source>
        <dbReference type="Proteomes" id="UP000199161"/>
    </source>
</evidence>
<organism evidence="2 3">
    <name type="scientific">Natronobacterium haloterrestre</name>
    <name type="common">Halobiforma haloterrestris</name>
    <dbReference type="NCBI Taxonomy" id="148448"/>
    <lineage>
        <taxon>Archaea</taxon>
        <taxon>Methanobacteriati</taxon>
        <taxon>Methanobacteriota</taxon>
        <taxon>Stenosarchaea group</taxon>
        <taxon>Halobacteria</taxon>
        <taxon>Halobacteriales</taxon>
        <taxon>Natrialbaceae</taxon>
        <taxon>Natronobacterium</taxon>
    </lineage>
</organism>
<name>A0A1I1FCN9_NATHA</name>
<evidence type="ECO:0000313" key="2">
    <source>
        <dbReference type="EMBL" id="SFB95478.1"/>
    </source>
</evidence>
<keyword evidence="3" id="KW-1185">Reference proteome</keyword>
<protein>
    <submittedName>
        <fullName evidence="2">Uncharacterized protein</fullName>
    </submittedName>
</protein>
<gene>
    <name evidence="2" type="ORF">SAMN05444422_103224</name>
</gene>
<proteinExistence type="predicted"/>
<dbReference type="EMBL" id="FOKW01000003">
    <property type="protein sequence ID" value="SFB95478.1"/>
    <property type="molecule type" value="Genomic_DNA"/>
</dbReference>
<feature type="compositionally biased region" description="Polar residues" evidence="1">
    <location>
        <begin position="24"/>
        <end position="36"/>
    </location>
</feature>
<reference evidence="3" key="1">
    <citation type="submission" date="2016-10" db="EMBL/GenBank/DDBJ databases">
        <authorList>
            <person name="Varghese N."/>
            <person name="Submissions S."/>
        </authorList>
    </citation>
    <scope>NUCLEOTIDE SEQUENCE [LARGE SCALE GENOMIC DNA]</scope>
    <source>
        <strain evidence="3">DSM 13078</strain>
    </source>
</reference>
<dbReference type="Proteomes" id="UP000199161">
    <property type="component" value="Unassembled WGS sequence"/>
</dbReference>
<dbReference type="AlphaFoldDB" id="A0A1I1FCN9"/>
<sequence length="36" mass="3793">MIDTVDGSDAEATTVRVRPIEEGNASQSLEATGTDR</sequence>
<feature type="region of interest" description="Disordered" evidence="1">
    <location>
        <begin position="1"/>
        <end position="36"/>
    </location>
</feature>
<evidence type="ECO:0000256" key="1">
    <source>
        <dbReference type="SAM" id="MobiDB-lite"/>
    </source>
</evidence>